<dbReference type="Gene3D" id="3.30.450.40">
    <property type="match status" value="1"/>
</dbReference>
<dbReference type="InterPro" id="IPR011495">
    <property type="entry name" value="Sig_transdc_His_kin_sub2_dim/P"/>
</dbReference>
<dbReference type="InterPro" id="IPR013656">
    <property type="entry name" value="PAS_4"/>
</dbReference>
<evidence type="ECO:0000256" key="3">
    <source>
        <dbReference type="ARBA" id="ARBA00022553"/>
    </source>
</evidence>
<dbReference type="InterPro" id="IPR029016">
    <property type="entry name" value="GAF-like_dom_sf"/>
</dbReference>
<comment type="catalytic activity">
    <reaction evidence="1">
        <text>ATP + protein L-histidine = ADP + protein N-phospho-L-histidine.</text>
        <dbReference type="EC" id="2.7.13.3"/>
    </reaction>
</comment>
<dbReference type="SUPFAM" id="SSF55785">
    <property type="entry name" value="PYP-like sensor domain (PAS domain)"/>
    <property type="match status" value="1"/>
</dbReference>
<evidence type="ECO:0000256" key="7">
    <source>
        <dbReference type="ARBA" id="ARBA00022840"/>
    </source>
</evidence>
<evidence type="ECO:0000256" key="8">
    <source>
        <dbReference type="ARBA" id="ARBA00023026"/>
    </source>
</evidence>
<dbReference type="Gene3D" id="3.30.450.20">
    <property type="entry name" value="PAS domain"/>
    <property type="match status" value="1"/>
</dbReference>
<keyword evidence="8" id="KW-0843">Virulence</keyword>
<dbReference type="Pfam" id="PF08448">
    <property type="entry name" value="PAS_4"/>
    <property type="match status" value="1"/>
</dbReference>
<dbReference type="InterPro" id="IPR003594">
    <property type="entry name" value="HATPase_dom"/>
</dbReference>
<dbReference type="InterPro" id="IPR000014">
    <property type="entry name" value="PAS"/>
</dbReference>
<dbReference type="Gene3D" id="3.30.565.10">
    <property type="entry name" value="Histidine kinase-like ATPase, C-terminal domain"/>
    <property type="match status" value="1"/>
</dbReference>
<dbReference type="SMART" id="SM00387">
    <property type="entry name" value="HATPase_c"/>
    <property type="match status" value="1"/>
</dbReference>
<dbReference type="Pfam" id="PF07568">
    <property type="entry name" value="HisKA_2"/>
    <property type="match status" value="1"/>
</dbReference>
<evidence type="ECO:0000313" key="11">
    <source>
        <dbReference type="Proteomes" id="UP001082899"/>
    </source>
</evidence>
<evidence type="ECO:0000256" key="5">
    <source>
        <dbReference type="ARBA" id="ARBA00022741"/>
    </source>
</evidence>
<evidence type="ECO:0000256" key="2">
    <source>
        <dbReference type="ARBA" id="ARBA00012438"/>
    </source>
</evidence>
<keyword evidence="6" id="KW-0418">Kinase</keyword>
<dbReference type="PROSITE" id="PS50113">
    <property type="entry name" value="PAC"/>
    <property type="match status" value="1"/>
</dbReference>
<dbReference type="SUPFAM" id="SSF55874">
    <property type="entry name" value="ATPase domain of HSP90 chaperone/DNA topoisomerase II/histidine kinase"/>
    <property type="match status" value="1"/>
</dbReference>
<keyword evidence="5" id="KW-0547">Nucleotide-binding</keyword>
<dbReference type="InterPro" id="IPR036890">
    <property type="entry name" value="HATPase_C_sf"/>
</dbReference>
<comment type="caution">
    <text evidence="10">The sequence shown here is derived from an EMBL/GenBank/DDBJ whole genome shotgun (WGS) entry which is preliminary data.</text>
</comment>
<dbReference type="EMBL" id="JAPMXC010000001">
    <property type="protein sequence ID" value="MCY0386712.1"/>
    <property type="molecule type" value="Genomic_DNA"/>
</dbReference>
<dbReference type="SMART" id="SM00086">
    <property type="entry name" value="PAC"/>
    <property type="match status" value="1"/>
</dbReference>
<dbReference type="InterPro" id="IPR003018">
    <property type="entry name" value="GAF"/>
</dbReference>
<proteinExistence type="predicted"/>
<evidence type="ECO:0000256" key="6">
    <source>
        <dbReference type="ARBA" id="ARBA00022777"/>
    </source>
</evidence>
<protein>
    <recommendedName>
        <fullName evidence="2">histidine kinase</fullName>
        <ecNumber evidence="2">2.7.13.3</ecNumber>
    </recommendedName>
</protein>
<dbReference type="Proteomes" id="UP001082899">
    <property type="component" value="Unassembled WGS sequence"/>
</dbReference>
<dbReference type="InterPro" id="IPR035965">
    <property type="entry name" value="PAS-like_dom_sf"/>
</dbReference>
<keyword evidence="11" id="KW-1185">Reference proteome</keyword>
<dbReference type="RefSeq" id="WP_267846281.1">
    <property type="nucleotide sequence ID" value="NZ_JAPMXC010000001.1"/>
</dbReference>
<keyword evidence="7" id="KW-0067">ATP-binding</keyword>
<dbReference type="PANTHER" id="PTHR41523">
    <property type="entry name" value="TWO-COMPONENT SYSTEM SENSOR PROTEIN"/>
    <property type="match status" value="1"/>
</dbReference>
<keyword evidence="4" id="KW-0808">Transferase</keyword>
<dbReference type="EC" id="2.7.13.3" evidence="2"/>
<dbReference type="SMART" id="SM00065">
    <property type="entry name" value="GAF"/>
    <property type="match status" value="1"/>
</dbReference>
<dbReference type="PANTHER" id="PTHR41523:SF8">
    <property type="entry name" value="ETHYLENE RESPONSE SENSOR PROTEIN"/>
    <property type="match status" value="1"/>
</dbReference>
<evidence type="ECO:0000313" key="10">
    <source>
        <dbReference type="EMBL" id="MCY0386712.1"/>
    </source>
</evidence>
<dbReference type="InterPro" id="IPR001610">
    <property type="entry name" value="PAC"/>
</dbReference>
<keyword evidence="3" id="KW-0597">Phosphoprotein</keyword>
<dbReference type="Pfam" id="PF13185">
    <property type="entry name" value="GAF_2"/>
    <property type="match status" value="1"/>
</dbReference>
<accession>A0ABT3ZJT5</accession>
<dbReference type="CDD" id="cd00130">
    <property type="entry name" value="PAS"/>
    <property type="match status" value="1"/>
</dbReference>
<evidence type="ECO:0000259" key="9">
    <source>
        <dbReference type="PROSITE" id="PS50113"/>
    </source>
</evidence>
<reference evidence="10" key="1">
    <citation type="submission" date="2022-11" db="EMBL/GenBank/DDBJ databases">
        <title>Robbsia betulipollinis sp. nov., isolated from pollen of birch (Betula pendula).</title>
        <authorList>
            <person name="Shi H."/>
            <person name="Ambika Manirajan B."/>
            <person name="Ratering S."/>
            <person name="Geissler-Plaum R."/>
            <person name="Schnell S."/>
        </authorList>
    </citation>
    <scope>NUCLEOTIDE SEQUENCE</scope>
    <source>
        <strain evidence="10">Bb-Pol-6</strain>
    </source>
</reference>
<gene>
    <name evidence="10" type="ORF">OVY01_05565</name>
</gene>
<dbReference type="InterPro" id="IPR000700">
    <property type="entry name" value="PAS-assoc_C"/>
</dbReference>
<dbReference type="Pfam" id="PF02518">
    <property type="entry name" value="HATPase_c"/>
    <property type="match status" value="1"/>
</dbReference>
<dbReference type="NCBIfam" id="TIGR00229">
    <property type="entry name" value="sensory_box"/>
    <property type="match status" value="1"/>
</dbReference>
<organism evidence="10 11">
    <name type="scientific">Robbsia betulipollinis</name>
    <dbReference type="NCBI Taxonomy" id="2981849"/>
    <lineage>
        <taxon>Bacteria</taxon>
        <taxon>Pseudomonadati</taxon>
        <taxon>Pseudomonadota</taxon>
        <taxon>Betaproteobacteria</taxon>
        <taxon>Burkholderiales</taxon>
        <taxon>Burkholderiaceae</taxon>
        <taxon>Robbsia</taxon>
    </lineage>
</organism>
<evidence type="ECO:0000256" key="4">
    <source>
        <dbReference type="ARBA" id="ARBA00022679"/>
    </source>
</evidence>
<sequence length="516" mass="56472">MENLSVDEIARNAAGLSVSRLRRQHILAAQFGYFALGEQDFAKILREAVRVAAGGLGARFAKVLRYLPQTDEFLLVEGLGWMPADIGTISMGADDASPAGYAYSSGKPVISNHLGNELRFRTPAILVKYGIERAINVPIRSSMNAYGVLEADSDDTADFTETDIIFMEAVANVIAMALDRDLAQTETRDAGLFSSSVLNASHDCIKVMSVQGELEFMNENGLCHMQIDDFSKFDGLPWTSLWPESARAEIETAIAEAVAGRPFRFEAFCPTTKGEPRWWDVSVSPILGANEQVERIVSVSRDITERHQQEVALSQLLSVREDELRTSELMMKEVHHRVRNSLQLVQTLLGLQANLSADESVKGELKVAARRVLSVASVHERLYREDGGAANDAATYLASLLDDLQAGYEDRPVTLHASSMVLPASRLAPLGLIACELITNSMKYGKGRITVDLERTQDAVKLTVADEGSGFPKDFPKPQGTGLGMRLVKTYAGFGDGSILVDRTVPFSRLIVTFKV</sequence>
<name>A0ABT3ZJT5_9BURK</name>
<dbReference type="SUPFAM" id="SSF55781">
    <property type="entry name" value="GAF domain-like"/>
    <property type="match status" value="1"/>
</dbReference>
<evidence type="ECO:0000256" key="1">
    <source>
        <dbReference type="ARBA" id="ARBA00000085"/>
    </source>
</evidence>
<feature type="domain" description="PAC" evidence="9">
    <location>
        <begin position="261"/>
        <end position="315"/>
    </location>
</feature>